<evidence type="ECO:0000259" key="1">
    <source>
        <dbReference type="Pfam" id="PF17032"/>
    </source>
</evidence>
<feature type="domain" description="Zinc-ribbon 15" evidence="1">
    <location>
        <begin position="20"/>
        <end position="65"/>
    </location>
</feature>
<dbReference type="Pfam" id="PF17032">
    <property type="entry name" value="Zn_ribbon_15"/>
    <property type="match status" value="1"/>
</dbReference>
<sequence length="85" mass="9518">MLLIFGTTLRNRVLVVVNFLCQFCGTHASQDVIESATKVSVFFIPLFTLRKQYYVTCSNCGGTTSLTKEQATHGIEWAARNRQVS</sequence>
<dbReference type="Proteomes" id="UP000244962">
    <property type="component" value="Unassembled WGS sequence"/>
</dbReference>
<name>A0A2U1TF50_9MICO</name>
<accession>A0A2U1TF50</accession>
<dbReference type="RefSeq" id="WP_108962490.1">
    <property type="nucleotide sequence ID" value="NZ_QEFB01000004.1"/>
</dbReference>
<keyword evidence="3" id="KW-1185">Reference proteome</keyword>
<dbReference type="EMBL" id="QEFB01000004">
    <property type="protein sequence ID" value="PWC07528.1"/>
    <property type="molecule type" value="Genomic_DNA"/>
</dbReference>
<reference evidence="3" key="1">
    <citation type="submission" date="2018-04" db="EMBL/GenBank/DDBJ databases">
        <authorList>
            <person name="Liu S."/>
            <person name="Wang Z."/>
            <person name="Li J."/>
        </authorList>
    </citation>
    <scope>NUCLEOTIDE SEQUENCE [LARGE SCALE GENOMIC DNA]</scope>
    <source>
        <strain evidence="3">622</strain>
    </source>
</reference>
<organism evidence="2 3">
    <name type="scientific">Mycetocola zhujimingii</name>
    <dbReference type="NCBI Taxonomy" id="2079792"/>
    <lineage>
        <taxon>Bacteria</taxon>
        <taxon>Bacillati</taxon>
        <taxon>Actinomycetota</taxon>
        <taxon>Actinomycetes</taxon>
        <taxon>Micrococcales</taxon>
        <taxon>Microbacteriaceae</taxon>
        <taxon>Mycetocola</taxon>
    </lineage>
</organism>
<protein>
    <submittedName>
        <fullName evidence="2">Zinc-ribbon domain-containing protein</fullName>
    </submittedName>
</protein>
<proteinExistence type="predicted"/>
<dbReference type="AlphaFoldDB" id="A0A2U1TF50"/>
<evidence type="ECO:0000313" key="3">
    <source>
        <dbReference type="Proteomes" id="UP000244962"/>
    </source>
</evidence>
<gene>
    <name evidence="2" type="ORF">DF223_05635</name>
</gene>
<comment type="caution">
    <text evidence="2">The sequence shown here is derived from an EMBL/GenBank/DDBJ whole genome shotgun (WGS) entry which is preliminary data.</text>
</comment>
<dbReference type="InterPro" id="IPR031493">
    <property type="entry name" value="Zinc_ribbon_15"/>
</dbReference>
<evidence type="ECO:0000313" key="2">
    <source>
        <dbReference type="EMBL" id="PWC07528.1"/>
    </source>
</evidence>